<dbReference type="InterPro" id="IPR019734">
    <property type="entry name" value="TPR_rpt"/>
</dbReference>
<dbReference type="SUPFAM" id="SSF48452">
    <property type="entry name" value="TPR-like"/>
    <property type="match status" value="1"/>
</dbReference>
<evidence type="ECO:0000313" key="3">
    <source>
        <dbReference type="EMBL" id="UYV83604.1"/>
    </source>
</evidence>
<dbReference type="SUPFAM" id="SSF51197">
    <property type="entry name" value="Clavaminate synthase-like"/>
    <property type="match status" value="1"/>
</dbReference>
<dbReference type="Pfam" id="PF05118">
    <property type="entry name" value="Asp_Arg_Hydrox"/>
    <property type="match status" value="1"/>
</dbReference>
<evidence type="ECO:0000256" key="1">
    <source>
        <dbReference type="ARBA" id="ARBA00007730"/>
    </source>
</evidence>
<comment type="similarity">
    <text evidence="1">Belongs to the aspartyl/asparaginyl beta-hydroxylase family.</text>
</comment>
<dbReference type="InterPro" id="IPR007803">
    <property type="entry name" value="Asp/Arg/Pro-Hydrxlase"/>
</dbReference>
<dbReference type="InterPro" id="IPR027443">
    <property type="entry name" value="IPNS-like_sf"/>
</dbReference>
<dbReference type="InterPro" id="IPR039038">
    <property type="entry name" value="ASPH"/>
</dbReference>
<dbReference type="Pfam" id="PF13174">
    <property type="entry name" value="TPR_6"/>
    <property type="match status" value="1"/>
</dbReference>
<dbReference type="Gene3D" id="1.25.40.10">
    <property type="entry name" value="Tetratricopeptide repeat domain"/>
    <property type="match status" value="1"/>
</dbReference>
<dbReference type="Pfam" id="PF13181">
    <property type="entry name" value="TPR_8"/>
    <property type="match status" value="1"/>
</dbReference>
<dbReference type="Proteomes" id="UP001235939">
    <property type="component" value="Chromosome 23"/>
</dbReference>
<dbReference type="InterPro" id="IPR011990">
    <property type="entry name" value="TPR-like_helical_dom_sf"/>
</dbReference>
<reference evidence="3 4" key="1">
    <citation type="submission" date="2022-03" db="EMBL/GenBank/DDBJ databases">
        <title>A chromosomal length assembly of Cordylochernes scorpioides.</title>
        <authorList>
            <person name="Zeh D."/>
            <person name="Zeh J."/>
        </authorList>
    </citation>
    <scope>NUCLEOTIDE SEQUENCE [LARGE SCALE GENOMIC DNA]</scope>
    <source>
        <strain evidence="3">IN4F17</strain>
        <tissue evidence="3">Whole Body</tissue>
    </source>
</reference>
<dbReference type="EMBL" id="CP092885">
    <property type="protein sequence ID" value="UYV83604.1"/>
    <property type="molecule type" value="Genomic_DNA"/>
</dbReference>
<organism evidence="3 4">
    <name type="scientific">Cordylochernes scorpioides</name>
    <dbReference type="NCBI Taxonomy" id="51811"/>
    <lineage>
        <taxon>Eukaryota</taxon>
        <taxon>Metazoa</taxon>
        <taxon>Ecdysozoa</taxon>
        <taxon>Arthropoda</taxon>
        <taxon>Chelicerata</taxon>
        <taxon>Arachnida</taxon>
        <taxon>Pseudoscorpiones</taxon>
        <taxon>Cheliferoidea</taxon>
        <taxon>Chernetidae</taxon>
        <taxon>Cordylochernes</taxon>
    </lineage>
</organism>
<feature type="domain" description="Aspartyl/asparaginy/proline hydroxylase" evidence="2">
    <location>
        <begin position="301"/>
        <end position="456"/>
    </location>
</feature>
<protein>
    <recommendedName>
        <fullName evidence="2">Aspartyl/asparaginy/proline hydroxylase domain-containing protein</fullName>
    </recommendedName>
</protein>
<sequence length="469" mass="52759">MSQEEEIQLVIEEAPESNSSPYGKSQCSSCQLGLNTCLLQHPRKSSHQYKVRSTGETLLSLSACSPKSPEKAAIAARKLSASPRANYVLGEALSKLAEARRSNALLEQAVTTFQKLTEMPGVPQALVLKAANRTVENLRFLGQMGRAVQLQTKLVARLPDVLSLQNQLAVSYLMMGQGKRAKTILKQVLKERPEDGFALVHLGFILKTEDQEYKEAISLLQKGLATREPGVVDGRFYFHLGDALARTGHNSQAMEVYQEGVEQGVFNSVYQRSLYNVQGLKAQPWWDPMTTTYRESFRLLESRWKEIRDEALALLSQDQSRFRPETEGLQDTGDWKQLELFARGMKLTKNCQKAPKTCTLIEFMPDAARCKRGQVKFSLMNPGTHVWAHTGPTNCRLRAHLGLVVPPGEEIALRVANTTRHWQEGKVLLFDDSFEHEVWHHGPSMRLVLIVDFWHPELTAAQKRTLSPI</sequence>
<evidence type="ECO:0000259" key="2">
    <source>
        <dbReference type="Pfam" id="PF05118"/>
    </source>
</evidence>
<evidence type="ECO:0000313" key="4">
    <source>
        <dbReference type="Proteomes" id="UP001235939"/>
    </source>
</evidence>
<dbReference type="Gene3D" id="2.60.120.330">
    <property type="entry name" value="B-lactam Antibiotic, Isopenicillin N Synthase, Chain"/>
    <property type="match status" value="1"/>
</dbReference>
<dbReference type="PANTHER" id="PTHR12366:SF29">
    <property type="entry name" value="ASPARTYL BETA-HYDROXYLASE, ISOFORM L"/>
    <property type="match status" value="1"/>
</dbReference>
<keyword evidence="4" id="KW-1185">Reference proteome</keyword>
<dbReference type="PANTHER" id="PTHR12366">
    <property type="entry name" value="ASPARTYL/ASPARAGINYL BETA-HYDROXYLASE"/>
    <property type="match status" value="1"/>
</dbReference>
<proteinExistence type="inferred from homology"/>
<name>A0ABY6LRW8_9ARAC</name>
<gene>
    <name evidence="3" type="ORF">LAZ67_23001613</name>
</gene>
<accession>A0ABY6LRW8</accession>